<accession>A0A1G6IQH7</accession>
<proteinExistence type="predicted"/>
<gene>
    <name evidence="1" type="ORF">SAMN05216337_1001220</name>
</gene>
<sequence length="101" mass="11481">MVFYVGQRVVCVAPALGRLTKGEVSAQVGEVYTIRAIFTWCGSTGFHLEEIRNPVRRTVSGRHERYQASRRFRPVLIRKTDISAFKAMLQPNDVREKATAQ</sequence>
<dbReference type="Proteomes" id="UP000199245">
    <property type="component" value="Unassembled WGS sequence"/>
</dbReference>
<dbReference type="RefSeq" id="WP_092077753.1">
    <property type="nucleotide sequence ID" value="NZ_FMZW01000001.1"/>
</dbReference>
<organism evidence="1 2">
    <name type="scientific">Bradyrhizobium brasilense</name>
    <dbReference type="NCBI Taxonomy" id="1419277"/>
    <lineage>
        <taxon>Bacteria</taxon>
        <taxon>Pseudomonadati</taxon>
        <taxon>Pseudomonadota</taxon>
        <taxon>Alphaproteobacteria</taxon>
        <taxon>Hyphomicrobiales</taxon>
        <taxon>Nitrobacteraceae</taxon>
        <taxon>Bradyrhizobium</taxon>
    </lineage>
</organism>
<name>A0A1G6IQH7_9BRAD</name>
<dbReference type="AlphaFoldDB" id="A0A1G6IQH7"/>
<evidence type="ECO:0000313" key="1">
    <source>
        <dbReference type="EMBL" id="SDC08690.1"/>
    </source>
</evidence>
<protein>
    <submittedName>
        <fullName evidence="1">Uncharacterized protein</fullName>
    </submittedName>
</protein>
<evidence type="ECO:0000313" key="2">
    <source>
        <dbReference type="Proteomes" id="UP000199245"/>
    </source>
</evidence>
<reference evidence="1 2" key="1">
    <citation type="submission" date="2016-10" db="EMBL/GenBank/DDBJ databases">
        <authorList>
            <person name="de Groot N.N."/>
        </authorList>
    </citation>
    <scope>NUCLEOTIDE SEQUENCE [LARGE SCALE GENOMIC DNA]</scope>
    <source>
        <strain evidence="1 2">R5</strain>
    </source>
</reference>
<dbReference type="EMBL" id="FMZW01000001">
    <property type="protein sequence ID" value="SDC08690.1"/>
    <property type="molecule type" value="Genomic_DNA"/>
</dbReference>